<evidence type="ECO:0000313" key="3">
    <source>
        <dbReference type="Proteomes" id="UP001360953"/>
    </source>
</evidence>
<feature type="region of interest" description="Disordered" evidence="1">
    <location>
        <begin position="302"/>
        <end position="332"/>
    </location>
</feature>
<reference evidence="2 3" key="1">
    <citation type="submission" date="2024-04" db="EMBL/GenBank/DDBJ databases">
        <title>Phyllosticta paracitricarpa is synonymous to the EU quarantine fungus P. citricarpa based on phylogenomic analyses.</title>
        <authorList>
            <consortium name="Lawrence Berkeley National Laboratory"/>
            <person name="Van ingen-buijs V.A."/>
            <person name="Van westerhoven A.C."/>
            <person name="Haridas S."/>
            <person name="Skiadas P."/>
            <person name="Martin F."/>
            <person name="Groenewald J.Z."/>
            <person name="Crous P.W."/>
            <person name="Seidl M.F."/>
        </authorList>
    </citation>
    <scope>NUCLEOTIDE SEQUENCE [LARGE SCALE GENOMIC DNA]</scope>
    <source>
        <strain evidence="2 3">CPC 17464</strain>
    </source>
</reference>
<dbReference type="Proteomes" id="UP001360953">
    <property type="component" value="Unassembled WGS sequence"/>
</dbReference>
<sequence length="431" mass="47456">MADGRKYPRSVERNAPPKGWDTGSRGLQSSGDRWRENYRNKRPMLSSVLKRKREPTSRIYDMSKEEVDEAIGNGGKRAKRISWADLNNTHSPDATKLPVATPTDTSHEDAARYLPTWNNKRIEPKLTSSEAPFGDDDHGRARIKYQEVIDCSPYTDSDCEFDHIDPKMQTLIELAVERAFAVPVLKLINQALSHEETNAGRHGGAEQLPEKKQHRPLAGKNASHQPPFRFFEPSRDVLTNRAQPQSSDSIQQQRGNFPTSSCTTYPHAGPSTLHRNGISGGGSGIGDSSLFTKALDTHPITWDTTTTADAPGTPKIRTSSSPQSAAVTDEKHANIRRLARRARGSNGEFGSERARQALADAFKPRKDRTYMDDGDFDWRGAVEGARDAAAQGSLTPELPKMPDFAECDLFSAKAVDPVDASLLGLKPRSGG</sequence>
<comment type="caution">
    <text evidence="2">The sequence shown here is derived from an EMBL/GenBank/DDBJ whole genome shotgun (WGS) entry which is preliminary data.</text>
</comment>
<gene>
    <name evidence="2" type="ORF">J3D65DRAFT_436974</name>
</gene>
<accession>A0ABR1LIL8</accession>
<proteinExistence type="predicted"/>
<feature type="region of interest" description="Disordered" evidence="1">
    <location>
        <begin position="1"/>
        <end position="107"/>
    </location>
</feature>
<evidence type="ECO:0000256" key="1">
    <source>
        <dbReference type="SAM" id="MobiDB-lite"/>
    </source>
</evidence>
<keyword evidence="3" id="KW-1185">Reference proteome</keyword>
<feature type="compositionally biased region" description="Basic and acidic residues" evidence="1">
    <location>
        <begin position="1"/>
        <end position="12"/>
    </location>
</feature>
<organism evidence="2 3">
    <name type="scientific">Phyllosticta citribraziliensis</name>
    <dbReference type="NCBI Taxonomy" id="989973"/>
    <lineage>
        <taxon>Eukaryota</taxon>
        <taxon>Fungi</taxon>
        <taxon>Dikarya</taxon>
        <taxon>Ascomycota</taxon>
        <taxon>Pezizomycotina</taxon>
        <taxon>Dothideomycetes</taxon>
        <taxon>Dothideomycetes incertae sedis</taxon>
        <taxon>Botryosphaeriales</taxon>
        <taxon>Phyllostictaceae</taxon>
        <taxon>Phyllosticta</taxon>
    </lineage>
</organism>
<feature type="compositionally biased region" description="Polar residues" evidence="1">
    <location>
        <begin position="240"/>
        <end position="264"/>
    </location>
</feature>
<dbReference type="GeneID" id="92029131"/>
<feature type="region of interest" description="Disordered" evidence="1">
    <location>
        <begin position="197"/>
        <end position="272"/>
    </location>
</feature>
<evidence type="ECO:0000313" key="2">
    <source>
        <dbReference type="EMBL" id="KAK7535063.1"/>
    </source>
</evidence>
<dbReference type="EMBL" id="JBBPEH010000008">
    <property type="protein sequence ID" value="KAK7535063.1"/>
    <property type="molecule type" value="Genomic_DNA"/>
</dbReference>
<name>A0ABR1LIL8_9PEZI</name>
<dbReference type="RefSeq" id="XP_066653788.1">
    <property type="nucleotide sequence ID" value="XM_066796225.1"/>
</dbReference>
<feature type="compositionally biased region" description="Polar residues" evidence="1">
    <location>
        <begin position="316"/>
        <end position="326"/>
    </location>
</feature>
<protein>
    <submittedName>
        <fullName evidence="2">Uncharacterized protein</fullName>
    </submittedName>
</protein>
<feature type="compositionally biased region" description="Low complexity" evidence="1">
    <location>
        <begin position="302"/>
        <end position="314"/>
    </location>
</feature>